<accession>A0ABV4NZC9</accession>
<dbReference type="Proteomes" id="UP001569428">
    <property type="component" value="Unassembled WGS sequence"/>
</dbReference>
<comment type="similarity">
    <text evidence="1">Belongs to the class II aldolase/RraA-like family.</text>
</comment>
<dbReference type="EC" id="4.1.3.17" evidence="1"/>
<dbReference type="RefSeq" id="WP_371839055.1">
    <property type="nucleotide sequence ID" value="NZ_JBGMEK010000021.1"/>
</dbReference>
<comment type="catalytic activity">
    <reaction evidence="1">
        <text>oxaloacetate + H(+) = pyruvate + CO2</text>
        <dbReference type="Rhea" id="RHEA:15641"/>
        <dbReference type="ChEBI" id="CHEBI:15361"/>
        <dbReference type="ChEBI" id="CHEBI:15378"/>
        <dbReference type="ChEBI" id="CHEBI:16452"/>
        <dbReference type="ChEBI" id="CHEBI:16526"/>
        <dbReference type="EC" id="4.1.1.112"/>
    </reaction>
</comment>
<proteinExistence type="inferred from homology"/>
<comment type="caution">
    <text evidence="2">The sequence shown here is derived from an EMBL/GenBank/DDBJ whole genome shotgun (WGS) entry which is preliminary data.</text>
</comment>
<dbReference type="Gene3D" id="3.50.30.40">
    <property type="entry name" value="Ribonuclease E inhibitor RraA/RraA-like"/>
    <property type="match status" value="1"/>
</dbReference>
<evidence type="ECO:0000313" key="2">
    <source>
        <dbReference type="EMBL" id="MFA0811496.1"/>
    </source>
</evidence>
<keyword evidence="3" id="KW-1185">Reference proteome</keyword>
<reference evidence="2 3" key="1">
    <citation type="submission" date="2024-08" db="EMBL/GenBank/DDBJ databases">
        <authorList>
            <person name="Ishaq N."/>
        </authorList>
    </citation>
    <scope>NUCLEOTIDE SEQUENCE [LARGE SCALE GENOMIC DNA]</scope>
    <source>
        <strain evidence="2 3">DSM 18651</strain>
    </source>
</reference>
<name>A0ABV4NZC9_9GAMM</name>
<protein>
    <recommendedName>
        <fullName evidence="1">4-hydroxy-4-methyl-2-oxoglutarate aldolase</fullName>
        <shortName evidence="1">HMG aldolase</shortName>
        <ecNumber evidence="1">4.1.1.112</ecNumber>
        <ecNumber evidence="1">4.1.3.17</ecNumber>
    </recommendedName>
    <alternativeName>
        <fullName evidence="1">Oxaloacetate decarboxylase</fullName>
    </alternativeName>
</protein>
<dbReference type="EMBL" id="JBGMEK010000021">
    <property type="protein sequence ID" value="MFA0811496.1"/>
    <property type="molecule type" value="Genomic_DNA"/>
</dbReference>
<dbReference type="PANTHER" id="PTHR33254">
    <property type="entry name" value="4-HYDROXY-4-METHYL-2-OXOGLUTARATE ALDOLASE 3-RELATED"/>
    <property type="match status" value="1"/>
</dbReference>
<dbReference type="NCBIfam" id="NF009134">
    <property type="entry name" value="PRK12487.1"/>
    <property type="match status" value="1"/>
</dbReference>
<dbReference type="Pfam" id="PF03737">
    <property type="entry name" value="RraA-like"/>
    <property type="match status" value="1"/>
</dbReference>
<dbReference type="CDD" id="cd16841">
    <property type="entry name" value="RraA_family"/>
    <property type="match status" value="1"/>
</dbReference>
<dbReference type="InterPro" id="IPR005493">
    <property type="entry name" value="RraA/RraA-like"/>
</dbReference>
<dbReference type="NCBIfam" id="TIGR01935">
    <property type="entry name" value="NOT-MenG"/>
    <property type="match status" value="1"/>
</dbReference>
<keyword evidence="1" id="KW-0479">Metal-binding</keyword>
<dbReference type="InterPro" id="IPR036704">
    <property type="entry name" value="RraA/RraA-like_sf"/>
</dbReference>
<comment type="subunit">
    <text evidence="1">Homotrimer.</text>
</comment>
<dbReference type="InterPro" id="IPR010203">
    <property type="entry name" value="RraA"/>
</dbReference>
<keyword evidence="1" id="KW-0456">Lyase</keyword>
<dbReference type="EC" id="4.1.1.112" evidence="1"/>
<dbReference type="PANTHER" id="PTHR33254:SF29">
    <property type="entry name" value="REGULATOR OF RIBONUCLEASE ACTIVITY A"/>
    <property type="match status" value="1"/>
</dbReference>
<evidence type="ECO:0000313" key="3">
    <source>
        <dbReference type="Proteomes" id="UP001569428"/>
    </source>
</evidence>
<organism evidence="2 3">
    <name type="scientific">Microbulbifer epialgicus</name>
    <dbReference type="NCBI Taxonomy" id="393907"/>
    <lineage>
        <taxon>Bacteria</taxon>
        <taxon>Pseudomonadati</taxon>
        <taxon>Pseudomonadota</taxon>
        <taxon>Gammaproteobacteria</taxon>
        <taxon>Cellvibrionales</taxon>
        <taxon>Microbulbiferaceae</taxon>
        <taxon>Microbulbifer</taxon>
    </lineage>
</organism>
<dbReference type="NCBIfam" id="NF006875">
    <property type="entry name" value="PRK09372.1"/>
    <property type="match status" value="1"/>
</dbReference>
<comment type="function">
    <text evidence="1">Catalyzes the aldol cleavage of 4-hydroxy-4-methyl-2-oxoglutarate (HMG) into 2 molecules of pyruvate. Also contains a secondary oxaloacetate (OAA) decarboxylase activity due to the common pyruvate enolate transition state formed following C-C bond cleavage in the retro-aldol and decarboxylation reactions.</text>
</comment>
<dbReference type="SUPFAM" id="SSF89562">
    <property type="entry name" value="RraA-like"/>
    <property type="match status" value="1"/>
</dbReference>
<gene>
    <name evidence="2" type="primary">rraA</name>
    <name evidence="2" type="ORF">ACCI49_11260</name>
</gene>
<sequence>MSISTPDLCDAHGDEIQVVEPMFINYGGREHFGGQIETIKCFEDNSFVRELVAEPGYGKVLVVDAGGSMRRACLGDMLAEKAVINGWEGIVMFGCIRDVDEISSLDLGVQALGTHPMKTEKKGIGERGRSVTFGGVTFRPGDYLYADNNGIIVADKPLT</sequence>
<comment type="catalytic activity">
    <reaction evidence="1">
        <text>4-hydroxy-4-methyl-2-oxoglutarate = 2 pyruvate</text>
        <dbReference type="Rhea" id="RHEA:22748"/>
        <dbReference type="ChEBI" id="CHEBI:15361"/>
        <dbReference type="ChEBI" id="CHEBI:58276"/>
        <dbReference type="EC" id="4.1.3.17"/>
    </reaction>
</comment>
<comment type="cofactor">
    <cofactor evidence="1">
        <name>a divalent metal cation</name>
        <dbReference type="ChEBI" id="CHEBI:60240"/>
    </cofactor>
</comment>
<evidence type="ECO:0000256" key="1">
    <source>
        <dbReference type="RuleBase" id="RU004338"/>
    </source>
</evidence>